<dbReference type="InterPro" id="IPR036526">
    <property type="entry name" value="C-N_Hydrolase_sf"/>
</dbReference>
<dbReference type="RefSeq" id="WP_379904810.1">
    <property type="nucleotide sequence ID" value="NZ_JBHULM010000011.1"/>
</dbReference>
<feature type="domain" description="CN hydrolase" evidence="1">
    <location>
        <begin position="5"/>
        <end position="237"/>
    </location>
</feature>
<comment type="caution">
    <text evidence="2">The sequence shown here is derived from an EMBL/GenBank/DDBJ whole genome shotgun (WGS) entry which is preliminary data.</text>
</comment>
<sequence length="260" mass="29713">MQEKLKIAVVQSDLVWENPKENRLLFTQKINAITEAVDLILLPEMFTTGFTMNASALAETMQGESVQWILEMAKKSNAAIVGSLIITENNVYYNRLLFVHPEGKIDVYDKRHTFTLAGEDKVYQAGNKKVLVSYKGWKICPLVCYDLRFPVWARNTEEYDLLLYVANWPKLRITAWDALLKARAIENMTYCIGVNRVGLDVNNYEYSGSSAVYDVLGEKISTIALGKEQTQIVTLDKKHIKKYRERLQFLGDADAFNLKV</sequence>
<keyword evidence="3" id="KW-1185">Reference proteome</keyword>
<organism evidence="2 3">
    <name type="scientific">Lacinutrix gracilariae</name>
    <dbReference type="NCBI Taxonomy" id="1747198"/>
    <lineage>
        <taxon>Bacteria</taxon>
        <taxon>Pseudomonadati</taxon>
        <taxon>Bacteroidota</taxon>
        <taxon>Flavobacteriia</taxon>
        <taxon>Flavobacteriales</taxon>
        <taxon>Flavobacteriaceae</taxon>
        <taxon>Lacinutrix</taxon>
    </lineage>
</organism>
<dbReference type="NCBIfam" id="NF007757">
    <property type="entry name" value="PRK10438.1"/>
    <property type="match status" value="1"/>
</dbReference>
<protein>
    <submittedName>
        <fullName evidence="2">Amidohydrolase</fullName>
    </submittedName>
</protein>
<dbReference type="InterPro" id="IPR003010">
    <property type="entry name" value="C-N_Hydrolase"/>
</dbReference>
<dbReference type="PANTHER" id="PTHR47799">
    <property type="entry name" value="OMEGA-AMIDASE YAFV"/>
    <property type="match status" value="1"/>
</dbReference>
<dbReference type="SUPFAM" id="SSF56317">
    <property type="entry name" value="Carbon-nitrogen hydrolase"/>
    <property type="match status" value="1"/>
</dbReference>
<dbReference type="Pfam" id="PF00795">
    <property type="entry name" value="CN_hydrolase"/>
    <property type="match status" value="1"/>
</dbReference>
<dbReference type="EMBL" id="JBHULM010000011">
    <property type="protein sequence ID" value="MFD2543183.1"/>
    <property type="molecule type" value="Genomic_DNA"/>
</dbReference>
<evidence type="ECO:0000259" key="1">
    <source>
        <dbReference type="PROSITE" id="PS50263"/>
    </source>
</evidence>
<gene>
    <name evidence="2" type="ORF">ACFSSB_12695</name>
</gene>
<proteinExistence type="predicted"/>
<dbReference type="Gene3D" id="3.60.110.10">
    <property type="entry name" value="Carbon-nitrogen hydrolase"/>
    <property type="match status" value="1"/>
</dbReference>
<dbReference type="PANTHER" id="PTHR47799:SF1">
    <property type="entry name" value="OMEGA-AMIDASE YAFV"/>
    <property type="match status" value="1"/>
</dbReference>
<reference evidence="3" key="1">
    <citation type="journal article" date="2019" name="Int. J. Syst. Evol. Microbiol.">
        <title>The Global Catalogue of Microorganisms (GCM) 10K type strain sequencing project: providing services to taxonomists for standard genome sequencing and annotation.</title>
        <authorList>
            <consortium name="The Broad Institute Genomics Platform"/>
            <consortium name="The Broad Institute Genome Sequencing Center for Infectious Disease"/>
            <person name="Wu L."/>
            <person name="Ma J."/>
        </authorList>
    </citation>
    <scope>NUCLEOTIDE SEQUENCE [LARGE SCALE GENOMIC DNA]</scope>
    <source>
        <strain evidence="3">KCTC 42808</strain>
    </source>
</reference>
<evidence type="ECO:0000313" key="2">
    <source>
        <dbReference type="EMBL" id="MFD2543183.1"/>
    </source>
</evidence>
<dbReference type="InterPro" id="IPR052737">
    <property type="entry name" value="Omega-amidase_YafV"/>
</dbReference>
<evidence type="ECO:0000313" key="3">
    <source>
        <dbReference type="Proteomes" id="UP001597467"/>
    </source>
</evidence>
<dbReference type="Proteomes" id="UP001597467">
    <property type="component" value="Unassembled WGS sequence"/>
</dbReference>
<accession>A0ABW5K563</accession>
<dbReference type="CDD" id="cd07575">
    <property type="entry name" value="Xc-1258_like"/>
    <property type="match status" value="1"/>
</dbReference>
<dbReference type="PROSITE" id="PS50263">
    <property type="entry name" value="CN_HYDROLASE"/>
    <property type="match status" value="1"/>
</dbReference>
<name>A0ABW5K563_9FLAO</name>